<dbReference type="EMBL" id="NIBQ01000004">
    <property type="protein sequence ID" value="OUZ28431.1"/>
    <property type="molecule type" value="Genomic_DNA"/>
</dbReference>
<dbReference type="RefSeq" id="WP_087642209.1">
    <property type="nucleotide sequence ID" value="NZ_CP147246.1"/>
</dbReference>
<dbReference type="InterPro" id="IPR000182">
    <property type="entry name" value="GNAT_dom"/>
</dbReference>
<dbReference type="PANTHER" id="PTHR43451">
    <property type="entry name" value="ACETYLTRANSFERASE (GNAT) FAMILY PROTEIN"/>
    <property type="match status" value="1"/>
</dbReference>
<feature type="domain" description="N-acetyltransferase" evidence="1">
    <location>
        <begin position="4"/>
        <end position="157"/>
    </location>
</feature>
<organism evidence="2">
    <name type="scientific">Candidatus Enterococcus dunnyi</name>
    <dbReference type="NCBI Taxonomy" id="1834192"/>
    <lineage>
        <taxon>Bacteria</taxon>
        <taxon>Bacillati</taxon>
        <taxon>Bacillota</taxon>
        <taxon>Bacilli</taxon>
        <taxon>Lactobacillales</taxon>
        <taxon>Enterococcaceae</taxon>
        <taxon>Enterococcus</taxon>
    </lineage>
</organism>
<dbReference type="OrthoDB" id="424368at2"/>
<proteinExistence type="predicted"/>
<evidence type="ECO:0000313" key="4">
    <source>
        <dbReference type="Proteomes" id="UP000196151"/>
    </source>
</evidence>
<dbReference type="AlphaFoldDB" id="A0A200IV74"/>
<gene>
    <name evidence="3" type="ORF">A5889_002505</name>
    <name evidence="2" type="ORF">A5889_003186</name>
</gene>
<sequence length="168" mass="19203">MTVFSLRDYQRSDLEELVALFNSTVQAINKKDYTEQQIEQWVQPTPDYEKWDAVLTSTYTRVVLVGMKIVGFGNISKSGKLDYLYVSKEWIGYGAGKLLANDLIDYAFKAGAKEITVHSSITAKSFFESLGFKVVKQNNNYRNGVLLLNYLMVYAKESTPNTKFFPFM</sequence>
<dbReference type="EMBL" id="CP147246">
    <property type="protein sequence ID" value="WYJ94963.1"/>
    <property type="molecule type" value="Genomic_DNA"/>
</dbReference>
<dbReference type="PANTHER" id="PTHR43451:SF1">
    <property type="entry name" value="ACETYLTRANSFERASE"/>
    <property type="match status" value="1"/>
</dbReference>
<dbReference type="CDD" id="cd04301">
    <property type="entry name" value="NAT_SF"/>
    <property type="match status" value="1"/>
</dbReference>
<dbReference type="SUPFAM" id="SSF55729">
    <property type="entry name" value="Acyl-CoA N-acyltransferases (Nat)"/>
    <property type="match status" value="1"/>
</dbReference>
<evidence type="ECO:0000313" key="3">
    <source>
        <dbReference type="EMBL" id="WYJ94963.1"/>
    </source>
</evidence>
<reference evidence="3" key="3">
    <citation type="submission" date="2024-03" db="EMBL/GenBank/DDBJ databases">
        <title>The Genome Sequence of Enterococcus sp. DIV0238c.</title>
        <authorList>
            <consortium name="The Broad Institute Genomics Platform"/>
            <consortium name="The Broad Institute Microbial Omics Core"/>
            <consortium name="The Broad Institute Genomic Center for Infectious Diseases"/>
            <person name="Earl A."/>
            <person name="Manson A."/>
            <person name="Gilmore M."/>
            <person name="Schwartman J."/>
            <person name="Shea T."/>
            <person name="Abouelleil A."/>
            <person name="Cao P."/>
            <person name="Chapman S."/>
            <person name="Cusick C."/>
            <person name="Young S."/>
            <person name="Neafsey D."/>
            <person name="Nusbaum C."/>
            <person name="Birren B."/>
        </authorList>
    </citation>
    <scope>NUCLEOTIDE SEQUENCE</scope>
    <source>
        <strain evidence="3">9D6_DIV0238</strain>
    </source>
</reference>
<dbReference type="Proteomes" id="UP000196151">
    <property type="component" value="Chromosome"/>
</dbReference>
<dbReference type="InterPro" id="IPR016181">
    <property type="entry name" value="Acyl_CoA_acyltransferase"/>
</dbReference>
<accession>A0A200IV74</accession>
<name>A0A200IV74_9ENTE</name>
<reference evidence="3" key="2">
    <citation type="submission" date="2017-05" db="EMBL/GenBank/DDBJ databases">
        <authorList>
            <consortium name="The Broad Institute Genomics Platform"/>
            <consortium name="The Broad Institute Genomic Center for Infectious Diseases"/>
            <person name="Earl A."/>
            <person name="Manson A."/>
            <person name="Schwartman J."/>
            <person name="Gilmore M."/>
            <person name="Abouelleil A."/>
            <person name="Cao P."/>
            <person name="Chapman S."/>
            <person name="Cusick C."/>
            <person name="Shea T."/>
            <person name="Young S."/>
            <person name="Neafsey D."/>
            <person name="Nusbaum C."/>
            <person name="Birren B."/>
        </authorList>
    </citation>
    <scope>NUCLEOTIDE SEQUENCE</scope>
    <source>
        <strain evidence="3">9D6_DIV0238</strain>
    </source>
</reference>
<dbReference type="Pfam" id="PF13673">
    <property type="entry name" value="Acetyltransf_10"/>
    <property type="match status" value="1"/>
</dbReference>
<keyword evidence="4" id="KW-1185">Reference proteome</keyword>
<dbReference type="Gene3D" id="3.40.630.30">
    <property type="match status" value="1"/>
</dbReference>
<dbReference type="InterPro" id="IPR052564">
    <property type="entry name" value="N-acetyltrans/Recomb-assoc"/>
</dbReference>
<reference evidence="2" key="1">
    <citation type="submission" date="2017-05" db="EMBL/GenBank/DDBJ databases">
        <title>The Genome Sequence of Enterococcus sp. 9D6_DIV0238.</title>
        <authorList>
            <consortium name="The Broad Institute Genomics Platform"/>
            <consortium name="The Broad Institute Genomic Center for Infectious Diseases"/>
            <person name="Earl A."/>
            <person name="Manson A."/>
            <person name="Schwartman J."/>
            <person name="Gilmore M."/>
            <person name="Abouelleil A."/>
            <person name="Cao P."/>
            <person name="Chapman S."/>
            <person name="Cusick C."/>
            <person name="Shea T."/>
            <person name="Young S."/>
            <person name="Neafsey D."/>
            <person name="Nusbaum C."/>
            <person name="Birren B."/>
        </authorList>
    </citation>
    <scope>NUCLEOTIDE SEQUENCE [LARGE SCALE GENOMIC DNA]</scope>
    <source>
        <strain evidence="2">9D6_DIV0238</strain>
    </source>
</reference>
<dbReference type="GO" id="GO:0016747">
    <property type="term" value="F:acyltransferase activity, transferring groups other than amino-acyl groups"/>
    <property type="evidence" value="ECO:0007669"/>
    <property type="project" value="InterPro"/>
</dbReference>
<evidence type="ECO:0000313" key="2">
    <source>
        <dbReference type="EMBL" id="OUZ28431.1"/>
    </source>
</evidence>
<evidence type="ECO:0000259" key="1">
    <source>
        <dbReference type="PROSITE" id="PS51186"/>
    </source>
</evidence>
<dbReference type="PROSITE" id="PS51186">
    <property type="entry name" value="GNAT"/>
    <property type="match status" value="1"/>
</dbReference>
<protein>
    <recommendedName>
        <fullName evidence="1">N-acetyltransferase domain-containing protein</fullName>
    </recommendedName>
</protein>